<dbReference type="AlphaFoldDB" id="A0A108UAC9"/>
<name>A0A108UAC9_9GAMM</name>
<dbReference type="OrthoDB" id="606708at2"/>
<keyword evidence="2" id="KW-1185">Reference proteome</keyword>
<accession>A0A108UAC9</accession>
<proteinExistence type="predicted"/>
<evidence type="ECO:0000313" key="2">
    <source>
        <dbReference type="Proteomes" id="UP000023435"/>
    </source>
</evidence>
<evidence type="ECO:0000313" key="1">
    <source>
        <dbReference type="EMBL" id="KWS05479.1"/>
    </source>
</evidence>
<gene>
    <name evidence="1" type="ORF">AZ78_3031</name>
</gene>
<organism evidence="1 2">
    <name type="scientific">Lysobacter capsici AZ78</name>
    <dbReference type="NCBI Taxonomy" id="1444315"/>
    <lineage>
        <taxon>Bacteria</taxon>
        <taxon>Pseudomonadati</taxon>
        <taxon>Pseudomonadota</taxon>
        <taxon>Gammaproteobacteria</taxon>
        <taxon>Lysobacterales</taxon>
        <taxon>Lysobacteraceae</taxon>
        <taxon>Lysobacter</taxon>
    </lineage>
</organism>
<dbReference type="RefSeq" id="WP_051547854.1">
    <property type="nucleotide sequence ID" value="NZ_JAJA02000001.1"/>
</dbReference>
<sequence>MSTLRSLSLGIGAAVCVGTVSLLSPATDATAAGRVTAAAIDFEQAPPAVDAIHITSLGQQTGGNALLALTYSKDQDLPTQIPFNAGDTTVQLQQDPSNPQRYTALIPFDFDGFVREQENRQILAQSQELVPEFSGRELVGQATVQFLNPTTLRQQILAGTPILVPGPVLPWPAALVRPERSLMVTHPGVVEDPTRTFDACTGAGNPNGAWTFNRMMTNMANQPMTGVLPADFVENWMRTWGTSTSINTFPVNLRSQVITQVLNTWPRIASTGKLDLNRSPFRLLAIVNRIDMRGNSAYGGGNAGETRFVFGVLRRSGTTCVAAPFTVILEYAPNVNGCPAVRNLANQWGNLGTLSLGSATYNAALQAITDPVIAANASPRKPNGSAINQIRSNEFLQNPWELREFKILQGSPQLRIVPAAQTPHHSRNNTALLANYINTFNTQILNNTYIVPLSYLSTPFQSGSVINPSPQQVWKAPGILNNNGRNKFSVNTCDACHGAETQTTSFLHVAPRSPGVQSVLSRFLIGNGSLAAPTTFTMPDPVSGTPRTYGDLQRRQTDLATLQSSTCLSGSLFHEATRAVLTASH</sequence>
<protein>
    <submittedName>
        <fullName evidence="1">Uncharacterized protein</fullName>
    </submittedName>
</protein>
<dbReference type="Proteomes" id="UP000023435">
    <property type="component" value="Unassembled WGS sequence"/>
</dbReference>
<comment type="caution">
    <text evidence="1">The sequence shown here is derived from an EMBL/GenBank/DDBJ whole genome shotgun (WGS) entry which is preliminary data.</text>
</comment>
<reference evidence="1 2" key="1">
    <citation type="journal article" date="2014" name="Genome Announc.">
        <title>Draft Genome Sequence of Lysobacter capsici AZ78, a Bacterium Antagonistic to Plant-Pathogenic Oomycetes.</title>
        <authorList>
            <person name="Puopolo G."/>
            <person name="Sonego P."/>
            <person name="Engelen K."/>
            <person name="Pertot I."/>
        </authorList>
    </citation>
    <scope>NUCLEOTIDE SEQUENCE [LARGE SCALE GENOMIC DNA]</scope>
    <source>
        <strain evidence="1 2">AZ78</strain>
    </source>
</reference>
<dbReference type="EMBL" id="JAJA02000001">
    <property type="protein sequence ID" value="KWS05479.1"/>
    <property type="molecule type" value="Genomic_DNA"/>
</dbReference>